<dbReference type="GeneID" id="37137227"/>
<evidence type="ECO:0000313" key="2">
    <source>
        <dbReference type="Proteomes" id="UP000248340"/>
    </source>
</evidence>
<reference evidence="1 2" key="1">
    <citation type="submission" date="2016-12" db="EMBL/GenBank/DDBJ databases">
        <title>The genomes of Aspergillus section Nigri reveals drivers in fungal speciation.</title>
        <authorList>
            <consortium name="DOE Joint Genome Institute"/>
            <person name="Vesth T.C."/>
            <person name="Nybo J."/>
            <person name="Theobald S."/>
            <person name="Brandl J."/>
            <person name="Frisvad J.C."/>
            <person name="Nielsen K.F."/>
            <person name="Lyhne E.K."/>
            <person name="Kogle M.E."/>
            <person name="Kuo A."/>
            <person name="Riley R."/>
            <person name="Clum A."/>
            <person name="Nolan M."/>
            <person name="Lipzen A."/>
            <person name="Salamov A."/>
            <person name="Henrissat B."/>
            <person name="Wiebenga A."/>
            <person name="De Vries R.P."/>
            <person name="Grigoriev I.V."/>
            <person name="Mortensen U.H."/>
            <person name="Andersen M.R."/>
            <person name="Baker S.E."/>
        </authorList>
    </citation>
    <scope>NUCLEOTIDE SEQUENCE [LARGE SCALE GENOMIC DNA]</scope>
    <source>
        <strain evidence="1 2">CBS 121591</strain>
    </source>
</reference>
<proteinExistence type="predicted"/>
<accession>A0A319CG65</accession>
<dbReference type="VEuPathDB" id="FungiDB:BO82DRAFT_351657"/>
<keyword evidence="2" id="KW-1185">Reference proteome</keyword>
<dbReference type="Proteomes" id="UP000248340">
    <property type="component" value="Unassembled WGS sequence"/>
</dbReference>
<dbReference type="AlphaFoldDB" id="A0A319CG65"/>
<evidence type="ECO:0000313" key="1">
    <source>
        <dbReference type="EMBL" id="PYH84866.1"/>
    </source>
</evidence>
<organism evidence="1 2">
    <name type="scientific">Aspergillus uvarum CBS 121591</name>
    <dbReference type="NCBI Taxonomy" id="1448315"/>
    <lineage>
        <taxon>Eukaryota</taxon>
        <taxon>Fungi</taxon>
        <taxon>Dikarya</taxon>
        <taxon>Ascomycota</taxon>
        <taxon>Pezizomycotina</taxon>
        <taxon>Eurotiomycetes</taxon>
        <taxon>Eurotiomycetidae</taxon>
        <taxon>Eurotiales</taxon>
        <taxon>Aspergillaceae</taxon>
        <taxon>Aspergillus</taxon>
        <taxon>Aspergillus subgen. Circumdati</taxon>
    </lineage>
</organism>
<gene>
    <name evidence="1" type="ORF">BO82DRAFT_351657</name>
</gene>
<name>A0A319CG65_9EURO</name>
<sequence length="155" mass="18130">MLNPNRPRVSLRRICLAGRQQIEWWPLITHWHRTLSKHQICIITADHQRFATLESRNQRVDLRSQEVHPQGVRPPGKYNGVFRPMHANQAHLRRCSKIAFTAVFIWLRIISGWTVLSTRHTRDNEVPIECFAKVGCQIRRRIKSDSIGDPKSHTS</sequence>
<dbReference type="RefSeq" id="XP_025495066.1">
    <property type="nucleotide sequence ID" value="XM_025634486.1"/>
</dbReference>
<dbReference type="EMBL" id="KZ821682">
    <property type="protein sequence ID" value="PYH84866.1"/>
    <property type="molecule type" value="Genomic_DNA"/>
</dbReference>
<protein>
    <submittedName>
        <fullName evidence="1">Uncharacterized protein</fullName>
    </submittedName>
</protein>